<keyword evidence="1" id="KW-0732">Signal</keyword>
<comment type="caution">
    <text evidence="2">The sequence shown here is derived from an EMBL/GenBank/DDBJ whole genome shotgun (WGS) entry which is preliminary data.</text>
</comment>
<gene>
    <name evidence="2" type="ORF">OSTQU699_LOCUS3914</name>
</gene>
<keyword evidence="3" id="KW-1185">Reference proteome</keyword>
<name>A0A8S1IU43_9CHLO</name>
<evidence type="ECO:0000256" key="1">
    <source>
        <dbReference type="SAM" id="SignalP"/>
    </source>
</evidence>
<protein>
    <submittedName>
        <fullName evidence="2">Uncharacterized protein</fullName>
    </submittedName>
</protein>
<sequence>MRSTAGLWWWLMTLAACRGSPEEHVDWHQDPDACHGGGRPASRHLLAPSAGGITAQEAQDILRGYSIDPGPILYMGKTADCPLAQLTTNETLTLVDFCTKGKSMRKCRGRESRKPGEALPQFQMSCRNRSCVEILPVSTTACVFKGVLDIPLAQTVNKSCEFKVPHLTNDTSKLFSPTFLTTPGLGPTYDCIIGWPADTTFQFKLVCVDGFFRINMTYALGGGELAPQGAGFDCIRDVRCGGRKGDGAGLWFESQFICYLPKGSAVALTGSAATTGIHRTPLLLACLLALMFL</sequence>
<dbReference type="PROSITE" id="PS51257">
    <property type="entry name" value="PROKAR_LIPOPROTEIN"/>
    <property type="match status" value="1"/>
</dbReference>
<evidence type="ECO:0000313" key="3">
    <source>
        <dbReference type="Proteomes" id="UP000708148"/>
    </source>
</evidence>
<accession>A0A8S1IU43</accession>
<dbReference type="Proteomes" id="UP000708148">
    <property type="component" value="Unassembled WGS sequence"/>
</dbReference>
<feature type="chain" id="PRO_5035716866" evidence="1">
    <location>
        <begin position="20"/>
        <end position="293"/>
    </location>
</feature>
<reference evidence="2" key="1">
    <citation type="submission" date="2020-12" db="EMBL/GenBank/DDBJ databases">
        <authorList>
            <person name="Iha C."/>
        </authorList>
    </citation>
    <scope>NUCLEOTIDE SEQUENCE</scope>
</reference>
<dbReference type="EMBL" id="CAJHUC010000849">
    <property type="protein sequence ID" value="CAD7698553.1"/>
    <property type="molecule type" value="Genomic_DNA"/>
</dbReference>
<feature type="signal peptide" evidence="1">
    <location>
        <begin position="1"/>
        <end position="19"/>
    </location>
</feature>
<organism evidence="2 3">
    <name type="scientific">Ostreobium quekettii</name>
    <dbReference type="NCBI Taxonomy" id="121088"/>
    <lineage>
        <taxon>Eukaryota</taxon>
        <taxon>Viridiplantae</taxon>
        <taxon>Chlorophyta</taxon>
        <taxon>core chlorophytes</taxon>
        <taxon>Ulvophyceae</taxon>
        <taxon>TCBD clade</taxon>
        <taxon>Bryopsidales</taxon>
        <taxon>Ostreobineae</taxon>
        <taxon>Ostreobiaceae</taxon>
        <taxon>Ostreobium</taxon>
    </lineage>
</organism>
<dbReference type="AlphaFoldDB" id="A0A8S1IU43"/>
<evidence type="ECO:0000313" key="2">
    <source>
        <dbReference type="EMBL" id="CAD7698553.1"/>
    </source>
</evidence>
<proteinExistence type="predicted"/>